<dbReference type="OrthoDB" id="177137at2157"/>
<dbReference type="KEGG" id="nan:AArc1_2444"/>
<dbReference type="Pfam" id="PF24332">
    <property type="entry name" value="DUF7500"/>
    <property type="match status" value="1"/>
</dbReference>
<dbReference type="AlphaFoldDB" id="A0A346PNU6"/>
<feature type="compositionally biased region" description="Polar residues" evidence="1">
    <location>
        <begin position="110"/>
        <end position="119"/>
    </location>
</feature>
<accession>A0A346PNU6</accession>
<evidence type="ECO:0008006" key="6">
    <source>
        <dbReference type="Google" id="ProtNLM"/>
    </source>
</evidence>
<dbReference type="EMBL" id="CP024047">
    <property type="protein sequence ID" value="AXR78759.1"/>
    <property type="molecule type" value="Genomic_DNA"/>
</dbReference>
<reference evidence="4" key="2">
    <citation type="submission" date="2018-02" db="EMBL/GenBank/DDBJ databases">
        <title>Phenotypic and genomic properties of facultatively anaerobic sulfur-reducing natronoarchaea from hypersaline soda lakes.</title>
        <authorList>
            <person name="Sorokin D.Y."/>
            <person name="Kublanov I.V."/>
            <person name="Roman P."/>
            <person name="Sinninghe Damste J.S."/>
            <person name="Golyshin P.N."/>
            <person name="Rojo D."/>
            <person name="Ciordia S."/>
            <person name="Mena M.D.C."/>
            <person name="Ferrer M."/>
            <person name="Messina E."/>
            <person name="Smedile F."/>
            <person name="La Spada G."/>
            <person name="La Cono V."/>
            <person name="Yakimov M.M."/>
        </authorList>
    </citation>
    <scope>NUCLEOTIDE SEQUENCE [LARGE SCALE GENOMIC DNA]</scope>
    <source>
        <strain evidence="4">AArc-Mg</strain>
    </source>
</reference>
<dbReference type="EMBL" id="CP027033">
    <property type="protein sequence ID" value="AXR81191.1"/>
    <property type="molecule type" value="Genomic_DNA"/>
</dbReference>
<reference evidence="5" key="1">
    <citation type="submission" date="2017-10" db="EMBL/GenBank/DDBJ databases">
        <title>Phenotypic and genomic properties of facultatively anaerobic sulfur-reducing natronoarchaea from hypersaline soda lakes.</title>
        <authorList>
            <person name="Sorokin D.Y."/>
            <person name="Kublanov I.V."/>
            <person name="Roman P."/>
            <person name="Sinninghe Damste J.S."/>
            <person name="Golyshin P.N."/>
            <person name="Rojo D."/>
            <person name="Ciordia S."/>
            <person name="Mena Md.C."/>
            <person name="Ferrer M."/>
            <person name="Messina E."/>
            <person name="Smedile F."/>
            <person name="La Spada G."/>
            <person name="La Cono V."/>
            <person name="Yakimov M.M."/>
        </authorList>
    </citation>
    <scope>NUCLEOTIDE SEQUENCE [LARGE SCALE GENOMIC DNA]</scope>
    <source>
        <strain evidence="5">AArc1</strain>
    </source>
</reference>
<dbReference type="GeneID" id="37641670"/>
<organism evidence="3 4">
    <name type="scientific">Natrarchaeobaculum sulfurireducens</name>
    <dbReference type="NCBI Taxonomy" id="2044521"/>
    <lineage>
        <taxon>Archaea</taxon>
        <taxon>Methanobacteriati</taxon>
        <taxon>Methanobacteriota</taxon>
        <taxon>Stenosarchaea group</taxon>
        <taxon>Halobacteria</taxon>
        <taxon>Halobacteriales</taxon>
        <taxon>Natrialbaceae</taxon>
        <taxon>Natrarchaeobaculum</taxon>
    </lineage>
</organism>
<proteinExistence type="predicted"/>
<feature type="region of interest" description="Disordered" evidence="1">
    <location>
        <begin position="1"/>
        <end position="119"/>
    </location>
</feature>
<feature type="compositionally biased region" description="Basic and acidic residues" evidence="1">
    <location>
        <begin position="96"/>
        <end position="107"/>
    </location>
</feature>
<dbReference type="KEGG" id="nag:AArcMg_1175"/>
<sequence>MTNSNKGNNPKERADVPPVLPSEQPTGSDAGGVLSPDDLDITESPHVAEVEKGRFVVSADGPPAVSSRPDQSEPAQPPARNSSRPAREQSTPNSHEPLEHEATEPPHHQSGVQPVQSPETARSILATELERSDARYALDIVSQLNGTTIRHRTTSNDVVGTFDSLVLWYAQNVATETPTHRTASLLFEKSEFTASLSSQQVRQAARRHGLSKSSTIGELLDAIE</sequence>
<keyword evidence="4" id="KW-1185">Reference proteome</keyword>
<dbReference type="Proteomes" id="UP000258707">
    <property type="component" value="Chromosome"/>
</dbReference>
<feature type="compositionally biased region" description="Polar residues" evidence="1">
    <location>
        <begin position="79"/>
        <end position="94"/>
    </location>
</feature>
<dbReference type="Proteomes" id="UP000258613">
    <property type="component" value="Chromosome"/>
</dbReference>
<evidence type="ECO:0000313" key="3">
    <source>
        <dbReference type="EMBL" id="AXR81191.1"/>
    </source>
</evidence>
<gene>
    <name evidence="2" type="ORF">AArc1_2444</name>
    <name evidence="3" type="ORF">AArcMg_1175</name>
</gene>
<dbReference type="RefSeq" id="WP_117364793.1">
    <property type="nucleotide sequence ID" value="NZ_CP024047.1"/>
</dbReference>
<name>A0A346PNU6_9EURY</name>
<evidence type="ECO:0000313" key="5">
    <source>
        <dbReference type="Proteomes" id="UP000258707"/>
    </source>
</evidence>
<accession>A0A346PGW4</accession>
<dbReference type="InterPro" id="IPR055923">
    <property type="entry name" value="DUF7500"/>
</dbReference>
<evidence type="ECO:0000256" key="1">
    <source>
        <dbReference type="SAM" id="MobiDB-lite"/>
    </source>
</evidence>
<reference evidence="3" key="3">
    <citation type="journal article" date="2019" name="Int. J. Syst. Evol. Microbiol.">
        <title>Natronolimnobius sulfurireducens sp. nov. and Halalkaliarchaeum desulfuricum gen. nov., sp. nov., the first sulfur-respiring alkaliphilic haloarchaea from hypersaline alkaline lakes.</title>
        <authorList>
            <person name="Sorokin D.Y."/>
            <person name="Yakimov M."/>
            <person name="Messina E."/>
            <person name="Merkel A.Y."/>
            <person name="Bale N.J."/>
            <person name="Sinninghe Damste J.S."/>
        </authorList>
    </citation>
    <scope>NUCLEOTIDE SEQUENCE</scope>
    <source>
        <strain evidence="3">AArc-Mg</strain>
        <strain evidence="2">AArc1</strain>
    </source>
</reference>
<evidence type="ECO:0000313" key="2">
    <source>
        <dbReference type="EMBL" id="AXR78759.1"/>
    </source>
</evidence>
<protein>
    <recommendedName>
        <fullName evidence="6">Flagella cluster protein</fullName>
    </recommendedName>
</protein>
<evidence type="ECO:0000313" key="4">
    <source>
        <dbReference type="Proteomes" id="UP000258613"/>
    </source>
</evidence>